<dbReference type="AlphaFoldDB" id="X7E7Z4"/>
<comment type="similarity">
    <text evidence="5">Belongs to the truncated hemoglobin family. Group II subfamily.</text>
</comment>
<dbReference type="RefSeq" id="WP_036157826.1">
    <property type="nucleotide sequence ID" value="NZ_JAMB01000001.1"/>
</dbReference>
<keyword evidence="3" id="KW-0479">Metal-binding</keyword>
<dbReference type="PATRIC" id="fig|1122207.3.peg.196"/>
<dbReference type="GO" id="GO:0019825">
    <property type="term" value="F:oxygen binding"/>
    <property type="evidence" value="ECO:0007669"/>
    <property type="project" value="InterPro"/>
</dbReference>
<dbReference type="EMBL" id="JAMB01000001">
    <property type="protein sequence ID" value="ETX12204.1"/>
    <property type="molecule type" value="Genomic_DNA"/>
</dbReference>
<dbReference type="SUPFAM" id="SSF46458">
    <property type="entry name" value="Globin-like"/>
    <property type="match status" value="1"/>
</dbReference>
<comment type="caution">
    <text evidence="6">The sequence shown here is derived from an EMBL/GenBank/DDBJ whole genome shotgun (WGS) entry which is preliminary data.</text>
</comment>
<keyword evidence="2" id="KW-0349">Heme</keyword>
<sequence>MTNPSSPTNPLIQYGEGDGTLQAVGGLAGLRTLVETFYRLMENTPEFRPLFDMHPNNIELTIDKLTAFLSGWMGGERLYAKTYGEINLPQAHAHLVVTEKEKAMWLNCMAAALEELGYSDELKNYLLPKLEFPAERIRQVSAARQGL</sequence>
<dbReference type="CDD" id="cd14773">
    <property type="entry name" value="TrHb2_PhHbO-like_O"/>
    <property type="match status" value="1"/>
</dbReference>
<dbReference type="OrthoDB" id="9790913at2"/>
<evidence type="ECO:0000256" key="3">
    <source>
        <dbReference type="ARBA" id="ARBA00022723"/>
    </source>
</evidence>
<evidence type="ECO:0000256" key="5">
    <source>
        <dbReference type="ARBA" id="ARBA00034496"/>
    </source>
</evidence>
<dbReference type="GO" id="GO:0046872">
    <property type="term" value="F:metal ion binding"/>
    <property type="evidence" value="ECO:0007669"/>
    <property type="project" value="UniProtKB-KW"/>
</dbReference>
<evidence type="ECO:0000256" key="1">
    <source>
        <dbReference type="ARBA" id="ARBA00022448"/>
    </source>
</evidence>
<dbReference type="GO" id="GO:0020037">
    <property type="term" value="F:heme binding"/>
    <property type="evidence" value="ECO:0007669"/>
    <property type="project" value="InterPro"/>
</dbReference>
<protein>
    <submittedName>
        <fullName evidence="6">Globin</fullName>
    </submittedName>
</protein>
<proteinExistence type="inferred from homology"/>
<dbReference type="Pfam" id="PF01152">
    <property type="entry name" value="Bac_globin"/>
    <property type="match status" value="1"/>
</dbReference>
<evidence type="ECO:0000313" key="6">
    <source>
        <dbReference type="EMBL" id="ETX12204.1"/>
    </source>
</evidence>
<keyword evidence="4" id="KW-0408">Iron</keyword>
<dbReference type="GO" id="GO:0005344">
    <property type="term" value="F:oxygen carrier activity"/>
    <property type="evidence" value="ECO:0007669"/>
    <property type="project" value="InterPro"/>
</dbReference>
<gene>
    <name evidence="6" type="ORF">MUS1_00940</name>
</gene>
<keyword evidence="1" id="KW-0813">Transport</keyword>
<dbReference type="PANTHER" id="PTHR47366:SF1">
    <property type="entry name" value="TWO-ON-TWO HEMOGLOBIN-3"/>
    <property type="match status" value="1"/>
</dbReference>
<dbReference type="Proteomes" id="UP000054058">
    <property type="component" value="Unassembled WGS sequence"/>
</dbReference>
<dbReference type="Gene3D" id="1.10.490.10">
    <property type="entry name" value="Globins"/>
    <property type="match status" value="1"/>
</dbReference>
<dbReference type="InterPro" id="IPR012292">
    <property type="entry name" value="Globin/Proto"/>
</dbReference>
<dbReference type="InterPro" id="IPR009050">
    <property type="entry name" value="Globin-like_sf"/>
</dbReference>
<evidence type="ECO:0000256" key="2">
    <source>
        <dbReference type="ARBA" id="ARBA00022617"/>
    </source>
</evidence>
<evidence type="ECO:0000313" key="7">
    <source>
        <dbReference type="Proteomes" id="UP000054058"/>
    </source>
</evidence>
<reference evidence="6 7" key="1">
    <citation type="submission" date="2014-01" db="EMBL/GenBank/DDBJ databases">
        <title>Marinomonas ushuaiensis DSM 15871 Genome Sequencing.</title>
        <authorList>
            <person name="Lai Q."/>
            <person name="Shao Z.S."/>
        </authorList>
    </citation>
    <scope>NUCLEOTIDE SEQUENCE [LARGE SCALE GENOMIC DNA]</scope>
    <source>
        <strain evidence="6 7">DSM 15871</strain>
    </source>
</reference>
<organism evidence="6 7">
    <name type="scientific">Marinomonas ushuaiensis DSM 15871</name>
    <dbReference type="NCBI Taxonomy" id="1122207"/>
    <lineage>
        <taxon>Bacteria</taxon>
        <taxon>Pseudomonadati</taxon>
        <taxon>Pseudomonadota</taxon>
        <taxon>Gammaproteobacteria</taxon>
        <taxon>Oceanospirillales</taxon>
        <taxon>Oceanospirillaceae</taxon>
        <taxon>Marinomonas</taxon>
    </lineage>
</organism>
<dbReference type="STRING" id="1122207.MUS1_00940"/>
<dbReference type="PANTHER" id="PTHR47366">
    <property type="entry name" value="TWO-ON-TWO HEMOGLOBIN-3"/>
    <property type="match status" value="1"/>
</dbReference>
<evidence type="ECO:0000256" key="4">
    <source>
        <dbReference type="ARBA" id="ARBA00023004"/>
    </source>
</evidence>
<dbReference type="eggNOG" id="COG2346">
    <property type="taxonomic scope" value="Bacteria"/>
</dbReference>
<dbReference type="InterPro" id="IPR001486">
    <property type="entry name" value="Hemoglobin_trunc"/>
</dbReference>
<dbReference type="InterPro" id="IPR044203">
    <property type="entry name" value="GlbO/GLB3-like"/>
</dbReference>
<name>X7E7Z4_9GAMM</name>
<keyword evidence="7" id="KW-1185">Reference proteome</keyword>
<accession>X7E7Z4</accession>